<protein>
    <submittedName>
        <fullName evidence="2">HDC00244</fullName>
    </submittedName>
</protein>
<sequence>MPKGTRLKEGPYLGGLEHDTQITQPQNSWRMRARNNEQSFEDMVKYHFINCFHTCLRR</sequence>
<proteinExistence type="predicted"/>
<dbReference type="AlphaFoldDB" id="Q6IHZ2"/>
<reference evidence="2" key="1">
    <citation type="journal article" date="2003" name="Genome Biol.">
        <title>An integrated gene annotation and transcriptional profiling approach towards the full gene content of the Drosophila genome.</title>
        <authorList>
            <person name="Hild M."/>
            <person name="Beckmann B."/>
            <person name="Haas S.A."/>
            <person name="Koch B."/>
            <person name="Solovyev V."/>
            <person name="Busold C."/>
            <person name="Fellenberg K."/>
            <person name="Boutros M."/>
            <person name="Vingron M."/>
            <person name="Sauer F."/>
            <person name="Hoheisel J.D."/>
            <person name="Paro R."/>
        </authorList>
    </citation>
    <scope>NUCLEOTIDE SEQUENCE</scope>
</reference>
<gene>
    <name evidence="2" type="ORF">HDC00244</name>
</gene>
<accession>Q6IHZ2</accession>
<evidence type="ECO:0000313" key="2">
    <source>
        <dbReference type="EMBL" id="DAA03473.1"/>
    </source>
</evidence>
<evidence type="ECO:0000256" key="1">
    <source>
        <dbReference type="SAM" id="MobiDB-lite"/>
    </source>
</evidence>
<organism evidence="2">
    <name type="scientific">Drosophila melanogaster</name>
    <name type="common">Fruit fly</name>
    <dbReference type="NCBI Taxonomy" id="7227"/>
    <lineage>
        <taxon>Eukaryota</taxon>
        <taxon>Metazoa</taxon>
        <taxon>Ecdysozoa</taxon>
        <taxon>Arthropoda</taxon>
        <taxon>Hexapoda</taxon>
        <taxon>Insecta</taxon>
        <taxon>Pterygota</taxon>
        <taxon>Neoptera</taxon>
        <taxon>Endopterygota</taxon>
        <taxon>Diptera</taxon>
        <taxon>Brachycera</taxon>
        <taxon>Muscomorpha</taxon>
        <taxon>Ephydroidea</taxon>
        <taxon>Drosophilidae</taxon>
        <taxon>Drosophila</taxon>
        <taxon>Sophophora</taxon>
    </lineage>
</organism>
<name>Q6IHZ2_DROME</name>
<feature type="region of interest" description="Disordered" evidence="1">
    <location>
        <begin position="1"/>
        <end position="28"/>
    </location>
</feature>
<dbReference type="EMBL" id="BK003274">
    <property type="protein sequence ID" value="DAA03473.1"/>
    <property type="molecule type" value="Genomic_DNA"/>
</dbReference>